<evidence type="ECO:0000256" key="2">
    <source>
        <dbReference type="ARBA" id="ARBA00006411"/>
    </source>
</evidence>
<name>A0A542DM29_AMYCI</name>
<evidence type="ECO:0000256" key="4">
    <source>
        <dbReference type="ARBA" id="ARBA00023186"/>
    </source>
</evidence>
<evidence type="ECO:0000256" key="3">
    <source>
        <dbReference type="ARBA" id="ARBA00022490"/>
    </source>
</evidence>
<dbReference type="Pfam" id="PF14011">
    <property type="entry name" value="ESX-1_EspG"/>
    <property type="match status" value="1"/>
</dbReference>
<evidence type="ECO:0000313" key="5">
    <source>
        <dbReference type="EMBL" id="TQJ04147.1"/>
    </source>
</evidence>
<evidence type="ECO:0000256" key="1">
    <source>
        <dbReference type="ARBA" id="ARBA00004496"/>
    </source>
</evidence>
<dbReference type="EMBL" id="VFML01000001">
    <property type="protein sequence ID" value="TQJ04147.1"/>
    <property type="molecule type" value="Genomic_DNA"/>
</dbReference>
<gene>
    <name evidence="5" type="ORF">FB471_3929</name>
</gene>
<proteinExistence type="inferred from homology"/>
<dbReference type="OrthoDB" id="3619674at2"/>
<accession>A0A542DM29</accession>
<comment type="caution">
    <text evidence="5">The sequence shown here is derived from an EMBL/GenBank/DDBJ whole genome shotgun (WGS) entry which is preliminary data.</text>
</comment>
<dbReference type="Proteomes" id="UP000320876">
    <property type="component" value="Unassembled WGS sequence"/>
</dbReference>
<dbReference type="InterPro" id="IPR025734">
    <property type="entry name" value="EspG"/>
</dbReference>
<keyword evidence="3" id="KW-0963">Cytoplasm</keyword>
<comment type="subcellular location">
    <subcellularLocation>
        <location evidence="1">Cytoplasm</location>
    </subcellularLocation>
</comment>
<sequence length="253" mass="28522">MVWFPEPEQFRADQLAVMATEVTGGDLHVAIAPSPIWLDDNEAAAANAALAETQARYSGSPDNPDEPDFRELAELLTSPQQARFGWIAYPENGTRLGVLTAASRWFGLIAVREDDHIYVRTFKDDKLSRVLTAVLPEWWKSHEQPISVLRSDFLAAKEDVPGAVAPDREVRRAQRVSALSPHVIGEFYAESRDQQGRRRVSKEPLRVYDNDEGRWTMKVTQIPGDERVFLAPAGDEDVTRALDELRRELAETR</sequence>
<dbReference type="AlphaFoldDB" id="A0A542DM29"/>
<keyword evidence="4" id="KW-0143">Chaperone</keyword>
<protein>
    <submittedName>
        <fullName evidence="5">ESAT-6 protein secretion system EspG family protein</fullName>
    </submittedName>
</protein>
<keyword evidence="6" id="KW-1185">Reference proteome</keyword>
<reference evidence="5 6" key="1">
    <citation type="submission" date="2019-06" db="EMBL/GenBank/DDBJ databases">
        <title>Sequencing the genomes of 1000 actinobacteria strains.</title>
        <authorList>
            <person name="Klenk H.-P."/>
        </authorList>
    </citation>
    <scope>NUCLEOTIDE SEQUENCE [LARGE SCALE GENOMIC DNA]</scope>
    <source>
        <strain evidence="5 6">DSM 45679</strain>
    </source>
</reference>
<evidence type="ECO:0000313" key="6">
    <source>
        <dbReference type="Proteomes" id="UP000320876"/>
    </source>
</evidence>
<organism evidence="5 6">
    <name type="scientific">Amycolatopsis cihanbeyliensis</name>
    <dbReference type="NCBI Taxonomy" id="1128664"/>
    <lineage>
        <taxon>Bacteria</taxon>
        <taxon>Bacillati</taxon>
        <taxon>Actinomycetota</taxon>
        <taxon>Actinomycetes</taxon>
        <taxon>Pseudonocardiales</taxon>
        <taxon>Pseudonocardiaceae</taxon>
        <taxon>Amycolatopsis</taxon>
    </lineage>
</organism>
<dbReference type="RefSeq" id="WP_141999867.1">
    <property type="nucleotide sequence ID" value="NZ_VFML01000001.1"/>
</dbReference>
<comment type="similarity">
    <text evidence="2">Belongs to the EspG family.</text>
</comment>